<dbReference type="GO" id="GO:0005975">
    <property type="term" value="P:carbohydrate metabolic process"/>
    <property type="evidence" value="ECO:0007669"/>
    <property type="project" value="InterPro"/>
</dbReference>
<evidence type="ECO:0000313" key="3">
    <source>
        <dbReference type="EMBL" id="KIM81099.1"/>
    </source>
</evidence>
<proteinExistence type="predicted"/>
<dbReference type="HOGENOM" id="CLU_037534_2_0_1"/>
<dbReference type="Gene3D" id="1.50.10.10">
    <property type="match status" value="1"/>
</dbReference>
<evidence type="ECO:0000313" key="4">
    <source>
        <dbReference type="Proteomes" id="UP000054166"/>
    </source>
</evidence>
<dbReference type="SUPFAM" id="SSF48208">
    <property type="entry name" value="Six-hairpin glycosidases"/>
    <property type="match status" value="1"/>
</dbReference>
<feature type="chain" id="PRO_5002177371" description="Glycoside hydrolase family 105 protein" evidence="2">
    <location>
        <begin position="22"/>
        <end position="423"/>
    </location>
</feature>
<dbReference type="InParanoid" id="A0A0C3FN43"/>
<organism evidence="3 4">
    <name type="scientific">Piloderma croceum (strain F 1598)</name>
    <dbReference type="NCBI Taxonomy" id="765440"/>
    <lineage>
        <taxon>Eukaryota</taxon>
        <taxon>Fungi</taxon>
        <taxon>Dikarya</taxon>
        <taxon>Basidiomycota</taxon>
        <taxon>Agaricomycotina</taxon>
        <taxon>Agaricomycetes</taxon>
        <taxon>Agaricomycetidae</taxon>
        <taxon>Atheliales</taxon>
        <taxon>Atheliaceae</taxon>
        <taxon>Piloderma</taxon>
    </lineage>
</organism>
<reference evidence="4" key="2">
    <citation type="submission" date="2015-01" db="EMBL/GenBank/DDBJ databases">
        <title>Evolutionary Origins and Diversification of the Mycorrhizal Mutualists.</title>
        <authorList>
            <consortium name="DOE Joint Genome Institute"/>
            <consortium name="Mycorrhizal Genomics Consortium"/>
            <person name="Kohler A."/>
            <person name="Kuo A."/>
            <person name="Nagy L.G."/>
            <person name="Floudas D."/>
            <person name="Copeland A."/>
            <person name="Barry K.W."/>
            <person name="Cichocki N."/>
            <person name="Veneault-Fourrey C."/>
            <person name="LaButti K."/>
            <person name="Lindquist E.A."/>
            <person name="Lipzen A."/>
            <person name="Lundell T."/>
            <person name="Morin E."/>
            <person name="Murat C."/>
            <person name="Riley R."/>
            <person name="Ohm R."/>
            <person name="Sun H."/>
            <person name="Tunlid A."/>
            <person name="Henrissat B."/>
            <person name="Grigoriev I.V."/>
            <person name="Hibbett D.S."/>
            <person name="Martin F."/>
        </authorList>
    </citation>
    <scope>NUCLEOTIDE SEQUENCE [LARGE SCALE GENOMIC DNA]</scope>
    <source>
        <strain evidence="4">F 1598</strain>
    </source>
</reference>
<evidence type="ECO:0000256" key="1">
    <source>
        <dbReference type="ARBA" id="ARBA00022801"/>
    </source>
</evidence>
<dbReference type="PANTHER" id="PTHR41814">
    <property type="entry name" value="EXPRESSED PROTEIN"/>
    <property type="match status" value="1"/>
</dbReference>
<feature type="signal peptide" evidence="2">
    <location>
        <begin position="1"/>
        <end position="21"/>
    </location>
</feature>
<dbReference type="InterPro" id="IPR012341">
    <property type="entry name" value="6hp_glycosidase-like_sf"/>
</dbReference>
<dbReference type="Proteomes" id="UP000054166">
    <property type="component" value="Unassembled WGS sequence"/>
</dbReference>
<evidence type="ECO:0008006" key="5">
    <source>
        <dbReference type="Google" id="ProtNLM"/>
    </source>
</evidence>
<reference evidence="3 4" key="1">
    <citation type="submission" date="2014-04" db="EMBL/GenBank/DDBJ databases">
        <authorList>
            <consortium name="DOE Joint Genome Institute"/>
            <person name="Kuo A."/>
            <person name="Tarkka M."/>
            <person name="Buscot F."/>
            <person name="Kohler A."/>
            <person name="Nagy L.G."/>
            <person name="Floudas D."/>
            <person name="Copeland A."/>
            <person name="Barry K.W."/>
            <person name="Cichocki N."/>
            <person name="Veneault-Fourrey C."/>
            <person name="LaButti K."/>
            <person name="Lindquist E.A."/>
            <person name="Lipzen A."/>
            <person name="Lundell T."/>
            <person name="Morin E."/>
            <person name="Murat C."/>
            <person name="Sun H."/>
            <person name="Tunlid A."/>
            <person name="Henrissat B."/>
            <person name="Grigoriev I.V."/>
            <person name="Hibbett D.S."/>
            <person name="Martin F."/>
            <person name="Nordberg H.P."/>
            <person name="Cantor M.N."/>
            <person name="Hua S.X."/>
        </authorList>
    </citation>
    <scope>NUCLEOTIDE SEQUENCE [LARGE SCALE GENOMIC DNA]</scope>
    <source>
        <strain evidence="3 4">F 1598</strain>
    </source>
</reference>
<dbReference type="InterPro" id="IPR008928">
    <property type="entry name" value="6-hairpin_glycosidase_sf"/>
</dbReference>
<sequence length="423" mass="46641">MQRPLFYLYLSLLVFVQAVLGSRHISRLTTYHEIRADNSTNAAEVSLWWQHSRLVENIKSAMLASIRTRCVLSLRKVSVIVRYLYHCSWEQGTASQAVLETDNPEYSVFGKSPFQDHRNAPTSTLQLALSAVQTPDGRLSQQINDAEDAAALDGASAGSTVLLGSFTRNPRGSQYWESAADKELAYVLSVNRTSNGAISQRADGRQYWADGVFMGPPFLAYYGALHNNQSLLQLAYDNCRLYREALLIDGPTGPLWAHIYDDDTKSWIDEGIWATGLGWASLGMIRVAVTIRKSAFTSNMTEQVNDLVAWTKEILDGAFLGLRTDNLMPDYITGGPSFADSSSSSALASVAYRGAKFFPETFGCNYTRKAAEIREAVICGVDSMGVLSPVVDPLSWNATGVLSTEGQAFALMMFAAWKDWLCL</sequence>
<name>A0A0C3FN43_PILCF</name>
<dbReference type="Pfam" id="PF07470">
    <property type="entry name" value="Glyco_hydro_88"/>
    <property type="match status" value="1"/>
</dbReference>
<keyword evidence="2" id="KW-0732">Signal</keyword>
<dbReference type="GO" id="GO:0016787">
    <property type="term" value="F:hydrolase activity"/>
    <property type="evidence" value="ECO:0007669"/>
    <property type="project" value="UniProtKB-KW"/>
</dbReference>
<dbReference type="InterPro" id="IPR010905">
    <property type="entry name" value="Glyco_hydro_88"/>
</dbReference>
<dbReference type="AlphaFoldDB" id="A0A0C3FN43"/>
<protein>
    <recommendedName>
        <fullName evidence="5">Glycoside hydrolase family 105 protein</fullName>
    </recommendedName>
</protein>
<evidence type="ECO:0000256" key="2">
    <source>
        <dbReference type="SAM" id="SignalP"/>
    </source>
</evidence>
<dbReference type="PANTHER" id="PTHR41814:SF1">
    <property type="entry name" value="CELLULASE"/>
    <property type="match status" value="1"/>
</dbReference>
<accession>A0A0C3FN43</accession>
<keyword evidence="1" id="KW-0378">Hydrolase</keyword>
<dbReference type="EMBL" id="KN833001">
    <property type="protein sequence ID" value="KIM81099.1"/>
    <property type="molecule type" value="Genomic_DNA"/>
</dbReference>
<dbReference type="OrthoDB" id="4138492at2759"/>
<gene>
    <name evidence="3" type="ORF">PILCRDRAFT_512349</name>
</gene>
<keyword evidence="4" id="KW-1185">Reference proteome</keyword>
<dbReference type="STRING" id="765440.A0A0C3FN43"/>